<dbReference type="EnsemblMetazoa" id="PPAI004982-RA">
    <property type="protein sequence ID" value="PPAI004982-PA"/>
    <property type="gene ID" value="PPAI004982"/>
</dbReference>
<reference evidence="1" key="1">
    <citation type="submission" date="2022-08" db="UniProtKB">
        <authorList>
            <consortium name="EnsemblMetazoa"/>
        </authorList>
    </citation>
    <scope>IDENTIFICATION</scope>
    <source>
        <strain evidence="1">Israel</strain>
    </source>
</reference>
<dbReference type="Proteomes" id="UP000092462">
    <property type="component" value="Unassembled WGS sequence"/>
</dbReference>
<dbReference type="VEuPathDB" id="VectorBase:PPAI004982"/>
<name>A0A1B0DB85_PHLPP</name>
<accession>A0A1B0DB85</accession>
<evidence type="ECO:0000313" key="2">
    <source>
        <dbReference type="Proteomes" id="UP000092462"/>
    </source>
</evidence>
<dbReference type="AlphaFoldDB" id="A0A1B0DB85"/>
<dbReference type="EMBL" id="AJVK01004680">
    <property type="status" value="NOT_ANNOTATED_CDS"/>
    <property type="molecule type" value="Genomic_DNA"/>
</dbReference>
<sequence length="82" mass="9317">MKTSVGAFFQTCKVLWHLDTFRRSFRQLTNHVCGGQDCLFCALKVLEWKFCASLISLLHQDVFPTEVRLILVDGTGGIEPQD</sequence>
<proteinExistence type="predicted"/>
<protein>
    <submittedName>
        <fullName evidence="1">Uncharacterized protein</fullName>
    </submittedName>
</protein>
<organism evidence="1 2">
    <name type="scientific">Phlebotomus papatasi</name>
    <name type="common">Sandfly</name>
    <dbReference type="NCBI Taxonomy" id="29031"/>
    <lineage>
        <taxon>Eukaryota</taxon>
        <taxon>Metazoa</taxon>
        <taxon>Ecdysozoa</taxon>
        <taxon>Arthropoda</taxon>
        <taxon>Hexapoda</taxon>
        <taxon>Insecta</taxon>
        <taxon>Pterygota</taxon>
        <taxon>Neoptera</taxon>
        <taxon>Endopterygota</taxon>
        <taxon>Diptera</taxon>
        <taxon>Nematocera</taxon>
        <taxon>Psychodoidea</taxon>
        <taxon>Psychodidae</taxon>
        <taxon>Phlebotomus</taxon>
        <taxon>Phlebotomus</taxon>
    </lineage>
</organism>
<keyword evidence="2" id="KW-1185">Reference proteome</keyword>
<evidence type="ECO:0000313" key="1">
    <source>
        <dbReference type="EnsemblMetazoa" id="PPAI004982-PA"/>
    </source>
</evidence>